<name>A0A9P3FYU7_9APHY</name>
<gene>
    <name evidence="2" type="ORF">PsYK624_009210</name>
</gene>
<feature type="compositionally biased region" description="Pro residues" evidence="1">
    <location>
        <begin position="1527"/>
        <end position="1539"/>
    </location>
</feature>
<evidence type="ECO:0000313" key="2">
    <source>
        <dbReference type="EMBL" id="GJE84845.1"/>
    </source>
</evidence>
<feature type="compositionally biased region" description="Low complexity" evidence="1">
    <location>
        <begin position="1499"/>
        <end position="1513"/>
    </location>
</feature>
<keyword evidence="3" id="KW-1185">Reference proteome</keyword>
<evidence type="ECO:0000313" key="3">
    <source>
        <dbReference type="Proteomes" id="UP000703269"/>
    </source>
</evidence>
<reference evidence="2 3" key="1">
    <citation type="submission" date="2021-08" db="EMBL/GenBank/DDBJ databases">
        <title>Draft Genome Sequence of Phanerochaete sordida strain YK-624.</title>
        <authorList>
            <person name="Mori T."/>
            <person name="Dohra H."/>
            <person name="Suzuki T."/>
            <person name="Kawagishi H."/>
            <person name="Hirai H."/>
        </authorList>
    </citation>
    <scope>NUCLEOTIDE SEQUENCE [LARGE SCALE GENOMIC DNA]</scope>
    <source>
        <strain evidence="2 3">YK-624</strain>
    </source>
</reference>
<organism evidence="2 3">
    <name type="scientific">Phanerochaete sordida</name>
    <dbReference type="NCBI Taxonomy" id="48140"/>
    <lineage>
        <taxon>Eukaryota</taxon>
        <taxon>Fungi</taxon>
        <taxon>Dikarya</taxon>
        <taxon>Basidiomycota</taxon>
        <taxon>Agaricomycotina</taxon>
        <taxon>Agaricomycetes</taxon>
        <taxon>Polyporales</taxon>
        <taxon>Phanerochaetaceae</taxon>
        <taxon>Phanerochaete</taxon>
    </lineage>
</organism>
<feature type="region of interest" description="Disordered" evidence="1">
    <location>
        <begin position="591"/>
        <end position="619"/>
    </location>
</feature>
<protein>
    <submittedName>
        <fullName evidence="2">Uncharacterized protein</fullName>
    </submittedName>
</protein>
<accession>A0A9P3FYU7</accession>
<feature type="region of interest" description="Disordered" evidence="1">
    <location>
        <begin position="1708"/>
        <end position="1735"/>
    </location>
</feature>
<feature type="region of interest" description="Disordered" evidence="1">
    <location>
        <begin position="303"/>
        <end position="322"/>
    </location>
</feature>
<proteinExistence type="predicted"/>
<feature type="region of interest" description="Disordered" evidence="1">
    <location>
        <begin position="1338"/>
        <end position="1364"/>
    </location>
</feature>
<feature type="region of interest" description="Disordered" evidence="1">
    <location>
        <begin position="685"/>
        <end position="740"/>
    </location>
</feature>
<feature type="region of interest" description="Disordered" evidence="1">
    <location>
        <begin position="1427"/>
        <end position="1685"/>
    </location>
</feature>
<feature type="compositionally biased region" description="Low complexity" evidence="1">
    <location>
        <begin position="685"/>
        <end position="712"/>
    </location>
</feature>
<feature type="region of interest" description="Disordered" evidence="1">
    <location>
        <begin position="366"/>
        <end position="390"/>
    </location>
</feature>
<feature type="region of interest" description="Disordered" evidence="1">
    <location>
        <begin position="552"/>
        <end position="576"/>
    </location>
</feature>
<dbReference type="EMBL" id="BPQB01000001">
    <property type="protein sequence ID" value="GJE84845.1"/>
    <property type="molecule type" value="Genomic_DNA"/>
</dbReference>
<feature type="region of interest" description="Disordered" evidence="1">
    <location>
        <begin position="792"/>
        <end position="813"/>
    </location>
</feature>
<feature type="compositionally biased region" description="Pro residues" evidence="1">
    <location>
        <begin position="1608"/>
        <end position="1620"/>
    </location>
</feature>
<evidence type="ECO:0000256" key="1">
    <source>
        <dbReference type="SAM" id="MobiDB-lite"/>
    </source>
</evidence>
<comment type="caution">
    <text evidence="2">The sequence shown here is derived from an EMBL/GenBank/DDBJ whole genome shotgun (WGS) entry which is preliminary data.</text>
</comment>
<feature type="compositionally biased region" description="Low complexity" evidence="1">
    <location>
        <begin position="30"/>
        <end position="46"/>
    </location>
</feature>
<feature type="region of interest" description="Disordered" evidence="1">
    <location>
        <begin position="231"/>
        <end position="264"/>
    </location>
</feature>
<feature type="compositionally biased region" description="Low complexity" evidence="1">
    <location>
        <begin position="1468"/>
        <end position="1491"/>
    </location>
</feature>
<dbReference type="Proteomes" id="UP000703269">
    <property type="component" value="Unassembled WGS sequence"/>
</dbReference>
<sequence>MSHLTANPFQKHYEFPRPGPLLTPPETEPEFPSQSLPSGLPSSSQPMPNGLGIELDPSSTPRGRSSPVPDLPLRKVSSLQYINTGPREARERTEKRGMRWLVVVVPPASFGQEHGHLGHTLSVGSQDRLSQGILMPLYTTMTTQLVAIAREFAFPSTSGLCLYLHTTYGGAAVTPRISDESWQPLWGHLFDPKSPALQHAQLPIGGKIEIDIDLSKARWYEAWLGMGRRDNMDVPVSVTPSRAGSPGHWRGDSKASFLDDQTETPDESLDLLNLGRHSRGPSQRHIPKKLSLLDRLENASARSAKLAPRIGSPPSPRPDARHPLALSPIVQGGSEPPSAKKDIDRFVNSWRQSATLAASPLRATGQTSLDPVNLPNGIPLDSPSSPNERAVSELDLEDFQWSVSSLGPPDYDDDLESAASWRISSVHLDRRLEGSVLLSPTTCTSFGPPDWDDDYMSYASVISRLPSPDLGARMIEDCPPTPSTATSWGPPLSYPPSPAARSVAASVDLGQRAMSTVPLTPSTATSWGPPLSWPSTPATPYHVHTPDVAQRTFDDAAAPRRYPRPPPLESEGEEQPWRNVWPYSSVATPGVEGESAGASPYRFTFPRRPASPPAEVEAAVTREVQVEAEASGSAHPSSLVWPYYTAAPVEPSTEPVAQPAEAPSQPLSLVWPYYSAAPAEAEAPAAEPQVAAAPAEQPAQPSTMSWPYYAAPPDDDAPAPAQETRHVVEEVASAPPAKAPKQSPFRFVYDAEDAAASAALEDDLPEDDTPDESVYADEEELAAPAIKKQRSLQELMDADSASEFSDEEEEEPFIRPAPAVQSWSLFGMSMDVSVATTVVVEEAVHHEEERVYVDDDYAWDEDHGVVVDGTHSRGVEGEQLSVVENMLPPVIPVSASVSYPFIHLYPAVYPHLELYPEAPGALEVKSVPEDVDDESVYESDYSDEEEEEPFIRPAPAVNQSWALFGMSMDVSVATTVVVEENVHYEEERVYVDDDFAWDEEDHKVYVDDAHVRDYEEELVVKKPATNASLSAIPAPASVSYPYFNIYPAVYPYMELYPEAPGALEAKAPAFLSPIRILPYPAMSLYSPVYPHNVQQLYPSTHAEEPRMTAKETLQAISARTSLYSPIFPYRMNFVFSVDDISVRLPVKYPALDLYRPVYPYNLEEIYPPAMASTKADPTAYPWSLYNIYGGKAVARSTTPARISPKAAAHHVDPTAYPWSVYNIYSGAPKVGSTSPARSLNKAGVRDADPTAYPWSMYNIYAGVPRVGPASPLPVRLPAAYPKIDLYPAAYPHIDIYPEVETIAHASESVVVRAEHKYPVLDIYPATYPSIELYPPPTASEMAKAPAASPSSKPTVGKVQRRPTLSHSDLHVDVFGTTFAPRRKPRHTHADLREMVMASVPAEKPAPVRRDSAPSMFEEAEPIDIIPVVSPVPAGKPFGTPTILEEDEDTPELPPSRMRTPSLSQDFDLPPSLSRSSSTRSSSSSQAGSPRRLPIPPPSSQSSATTPSPPSSLRSRVRSGTVTGRTPLPSPPSFGMPPAPTSSSSSSPTNNSPPSRVGRRLPAIPGEAPSKELPPPPPPTRSMSMRPMSIGLPSDPAAGRRASALGFNRPPPFAPLPPVPEPSGAEAPARSAPSLRTQPPPEGVAPGSQSATLPPTQPLAVGATELSRSASVPGRPLPRTRRGSVSASGLVAGLANRWDSPADATLAQFPVPPRAPLPVPNSRPVSKLDRSKYPFA</sequence>
<feature type="compositionally biased region" description="Basic and acidic residues" evidence="1">
    <location>
        <begin position="1725"/>
        <end position="1735"/>
    </location>
</feature>
<feature type="compositionally biased region" description="Pro residues" evidence="1">
    <location>
        <begin position="1709"/>
        <end position="1720"/>
    </location>
</feature>
<feature type="region of interest" description="Disordered" evidence="1">
    <location>
        <begin position="1"/>
        <end position="72"/>
    </location>
</feature>
<dbReference type="OrthoDB" id="3269353at2759"/>
<feature type="compositionally biased region" description="Low complexity" evidence="1">
    <location>
        <begin position="1540"/>
        <end position="1554"/>
    </location>
</feature>
<feature type="compositionally biased region" description="Low complexity" evidence="1">
    <location>
        <begin position="1342"/>
        <end position="1353"/>
    </location>
</feature>
<feature type="region of interest" description="Disordered" evidence="1">
    <location>
        <begin position="272"/>
        <end position="291"/>
    </location>
</feature>